<dbReference type="STRING" id="497965.Cyan7822_0099"/>
<dbReference type="PANTHER" id="PTHR23117">
    <property type="entry name" value="GUANYLATE KINASE-RELATED"/>
    <property type="match status" value="1"/>
</dbReference>
<dbReference type="EMBL" id="CP002198">
    <property type="protein sequence ID" value="ADN12150.1"/>
    <property type="molecule type" value="Genomic_DNA"/>
</dbReference>
<dbReference type="eggNOG" id="COG0194">
    <property type="taxonomic scope" value="Bacteria"/>
</dbReference>
<comment type="function">
    <text evidence="9">Essential for recycling GMP and indirectly, cGMP.</text>
</comment>
<dbReference type="GO" id="GO:0004385">
    <property type="term" value="F:GMP kinase activity"/>
    <property type="evidence" value="ECO:0007669"/>
    <property type="project" value="UniProtKB-UniRule"/>
</dbReference>
<dbReference type="Gene3D" id="3.30.63.10">
    <property type="entry name" value="Guanylate Kinase phosphate binding domain"/>
    <property type="match status" value="1"/>
</dbReference>
<evidence type="ECO:0000259" key="11">
    <source>
        <dbReference type="PROSITE" id="PS50052"/>
    </source>
</evidence>
<dbReference type="Proteomes" id="UP000008206">
    <property type="component" value="Chromosome"/>
</dbReference>
<keyword evidence="4 9" id="KW-0808">Transferase</keyword>
<feature type="coiled-coil region" evidence="10">
    <location>
        <begin position="134"/>
        <end position="187"/>
    </location>
</feature>
<proteinExistence type="inferred from homology"/>
<keyword evidence="10" id="KW-0175">Coiled coil</keyword>
<dbReference type="InterPro" id="IPR008144">
    <property type="entry name" value="Guanylate_kin-like_dom"/>
</dbReference>
<dbReference type="PROSITE" id="PS50052">
    <property type="entry name" value="GUANYLATE_KINASE_2"/>
    <property type="match status" value="1"/>
</dbReference>
<evidence type="ECO:0000256" key="2">
    <source>
        <dbReference type="ARBA" id="ARBA00012961"/>
    </source>
</evidence>
<sequence>MNFGQLIVITGPSGVGKGTLVRLLLERHPEWYLSVSATTRAPREGEVDGKDYYFFSKEQFEIMIQAEKFLEWAEYAGNYYGTPRTPVEEQLHQGNYVLLEIELLGARQIQQTFPHAVKIFILPPSMSELEDRLRKRAKDSEAVIERRLERAKEEIAASGEFDWQIVNDNLETALDEIESILVTTRNQKSENL</sequence>
<dbReference type="AlphaFoldDB" id="E0UHK9"/>
<evidence type="ECO:0000256" key="10">
    <source>
        <dbReference type="SAM" id="Coils"/>
    </source>
</evidence>
<dbReference type="InterPro" id="IPR017665">
    <property type="entry name" value="Guanylate_kinase"/>
</dbReference>
<dbReference type="RefSeq" id="WP_013320260.1">
    <property type="nucleotide sequence ID" value="NC_014501.1"/>
</dbReference>
<evidence type="ECO:0000256" key="9">
    <source>
        <dbReference type="HAMAP-Rule" id="MF_00328"/>
    </source>
</evidence>
<dbReference type="InterPro" id="IPR008145">
    <property type="entry name" value="GK/Ca_channel_bsu"/>
</dbReference>
<dbReference type="SMART" id="SM00072">
    <property type="entry name" value="GuKc"/>
    <property type="match status" value="1"/>
</dbReference>
<dbReference type="Pfam" id="PF00625">
    <property type="entry name" value="Guanylate_kin"/>
    <property type="match status" value="1"/>
</dbReference>
<dbReference type="SUPFAM" id="SSF52540">
    <property type="entry name" value="P-loop containing nucleoside triphosphate hydrolases"/>
    <property type="match status" value="1"/>
</dbReference>
<organism evidence="12 13">
    <name type="scientific">Gloeothece verrucosa (strain PCC 7822)</name>
    <name type="common">Cyanothece sp. (strain PCC 7822)</name>
    <dbReference type="NCBI Taxonomy" id="497965"/>
    <lineage>
        <taxon>Bacteria</taxon>
        <taxon>Bacillati</taxon>
        <taxon>Cyanobacteriota</taxon>
        <taxon>Cyanophyceae</taxon>
        <taxon>Oscillatoriophycideae</taxon>
        <taxon>Chroococcales</taxon>
        <taxon>Aphanothecaceae</taxon>
        <taxon>Gloeothece</taxon>
        <taxon>Gloeothece verrucosa</taxon>
    </lineage>
</organism>
<gene>
    <name evidence="9" type="primary">gmk</name>
    <name evidence="12" type="ordered locus">Cyan7822_0099</name>
</gene>
<evidence type="ECO:0000313" key="12">
    <source>
        <dbReference type="EMBL" id="ADN12150.1"/>
    </source>
</evidence>
<evidence type="ECO:0000313" key="13">
    <source>
        <dbReference type="Proteomes" id="UP000008206"/>
    </source>
</evidence>
<dbReference type="GO" id="GO:0005829">
    <property type="term" value="C:cytosol"/>
    <property type="evidence" value="ECO:0007669"/>
    <property type="project" value="TreeGrafter"/>
</dbReference>
<dbReference type="OrthoDB" id="9808150at2"/>
<dbReference type="CDD" id="cd00071">
    <property type="entry name" value="GMPK"/>
    <property type="match status" value="1"/>
</dbReference>
<feature type="binding site" evidence="9">
    <location>
        <begin position="11"/>
        <end position="18"/>
    </location>
    <ligand>
        <name>ATP</name>
        <dbReference type="ChEBI" id="CHEBI:30616"/>
    </ligand>
</feature>
<keyword evidence="6 9" id="KW-0418">Kinase</keyword>
<feature type="domain" description="Guanylate kinase-like" evidence="11">
    <location>
        <begin position="4"/>
        <end position="182"/>
    </location>
</feature>
<dbReference type="HAMAP" id="MF_00328">
    <property type="entry name" value="Guanylate_kinase"/>
    <property type="match status" value="1"/>
</dbReference>
<evidence type="ECO:0000256" key="7">
    <source>
        <dbReference type="ARBA" id="ARBA00022840"/>
    </source>
</evidence>
<reference evidence="13" key="1">
    <citation type="journal article" date="2011" name="MBio">
        <title>Novel metabolic attributes of the genus Cyanothece, comprising a group of unicellular nitrogen-fixing Cyanobacteria.</title>
        <authorList>
            <person name="Bandyopadhyay A."/>
            <person name="Elvitigala T."/>
            <person name="Welsh E."/>
            <person name="Stockel J."/>
            <person name="Liberton M."/>
            <person name="Min H."/>
            <person name="Sherman L.A."/>
            <person name="Pakrasi H.B."/>
        </authorList>
    </citation>
    <scope>NUCLEOTIDE SEQUENCE [LARGE SCALE GENOMIC DNA]</scope>
    <source>
        <strain evidence="13">PCC 7822</strain>
    </source>
</reference>
<evidence type="ECO:0000256" key="4">
    <source>
        <dbReference type="ARBA" id="ARBA00022679"/>
    </source>
</evidence>
<dbReference type="InterPro" id="IPR027417">
    <property type="entry name" value="P-loop_NTPase"/>
</dbReference>
<protein>
    <recommendedName>
        <fullName evidence="3 9">Guanylate kinase</fullName>
        <ecNumber evidence="2 9">2.7.4.8</ecNumber>
    </recommendedName>
    <alternativeName>
        <fullName evidence="8 9">GMP kinase</fullName>
    </alternativeName>
</protein>
<evidence type="ECO:0000256" key="5">
    <source>
        <dbReference type="ARBA" id="ARBA00022741"/>
    </source>
</evidence>
<dbReference type="KEGG" id="cyj:Cyan7822_0099"/>
<keyword evidence="9" id="KW-0963">Cytoplasm</keyword>
<evidence type="ECO:0000256" key="3">
    <source>
        <dbReference type="ARBA" id="ARBA00016296"/>
    </source>
</evidence>
<evidence type="ECO:0000256" key="6">
    <source>
        <dbReference type="ARBA" id="ARBA00022777"/>
    </source>
</evidence>
<keyword evidence="7 9" id="KW-0067">ATP-binding</keyword>
<keyword evidence="5 9" id="KW-0547">Nucleotide-binding</keyword>
<evidence type="ECO:0000256" key="8">
    <source>
        <dbReference type="ARBA" id="ARBA00030128"/>
    </source>
</evidence>
<comment type="subcellular location">
    <subcellularLocation>
        <location evidence="9">Cytoplasm</location>
    </subcellularLocation>
</comment>
<accession>E0UHK9</accession>
<evidence type="ECO:0000256" key="1">
    <source>
        <dbReference type="ARBA" id="ARBA00005790"/>
    </source>
</evidence>
<dbReference type="EC" id="2.7.4.8" evidence="2 9"/>
<name>E0UHK9_GLOV7</name>
<comment type="similarity">
    <text evidence="1 9">Belongs to the guanylate kinase family.</text>
</comment>
<dbReference type="HOGENOM" id="CLU_001715_1_2_3"/>
<comment type="catalytic activity">
    <reaction evidence="9">
        <text>GMP + ATP = GDP + ADP</text>
        <dbReference type="Rhea" id="RHEA:20780"/>
        <dbReference type="ChEBI" id="CHEBI:30616"/>
        <dbReference type="ChEBI" id="CHEBI:58115"/>
        <dbReference type="ChEBI" id="CHEBI:58189"/>
        <dbReference type="ChEBI" id="CHEBI:456216"/>
        <dbReference type="EC" id="2.7.4.8"/>
    </reaction>
</comment>
<dbReference type="PANTHER" id="PTHR23117:SF13">
    <property type="entry name" value="GUANYLATE KINASE"/>
    <property type="match status" value="1"/>
</dbReference>
<dbReference type="GO" id="GO:0005524">
    <property type="term" value="F:ATP binding"/>
    <property type="evidence" value="ECO:0007669"/>
    <property type="project" value="UniProtKB-UniRule"/>
</dbReference>
<dbReference type="NCBIfam" id="TIGR03263">
    <property type="entry name" value="guanyl_kin"/>
    <property type="match status" value="1"/>
</dbReference>
<keyword evidence="13" id="KW-1185">Reference proteome</keyword>
<dbReference type="FunFam" id="3.30.63.10:FF:000002">
    <property type="entry name" value="Guanylate kinase 1"/>
    <property type="match status" value="1"/>
</dbReference>
<dbReference type="Gene3D" id="3.40.50.300">
    <property type="entry name" value="P-loop containing nucleotide triphosphate hydrolases"/>
    <property type="match status" value="1"/>
</dbReference>